<proteinExistence type="predicted"/>
<organism evidence="2 3">
    <name type="scientific">Dawidia cretensis</name>
    <dbReference type="NCBI Taxonomy" id="2782350"/>
    <lineage>
        <taxon>Bacteria</taxon>
        <taxon>Pseudomonadati</taxon>
        <taxon>Bacteroidota</taxon>
        <taxon>Cytophagia</taxon>
        <taxon>Cytophagales</taxon>
        <taxon>Chryseotaleaceae</taxon>
        <taxon>Dawidia</taxon>
    </lineage>
</organism>
<evidence type="ECO:0000313" key="2">
    <source>
        <dbReference type="EMBL" id="MBT1708914.1"/>
    </source>
</evidence>
<gene>
    <name evidence="2" type="ORF">KK062_11805</name>
</gene>
<dbReference type="AlphaFoldDB" id="A0AAP2GQ39"/>
<dbReference type="Pfam" id="PF14054">
    <property type="entry name" value="DUF4249"/>
    <property type="match status" value="1"/>
</dbReference>
<feature type="signal peptide" evidence="1">
    <location>
        <begin position="1"/>
        <end position="19"/>
    </location>
</feature>
<feature type="chain" id="PRO_5042851747" evidence="1">
    <location>
        <begin position="20"/>
        <end position="288"/>
    </location>
</feature>
<keyword evidence="3" id="KW-1185">Reference proteome</keyword>
<protein>
    <submittedName>
        <fullName evidence="2">DUF4249 family protein</fullName>
    </submittedName>
</protein>
<dbReference type="RefSeq" id="WP_254084500.1">
    <property type="nucleotide sequence ID" value="NZ_JAHESE010000009.1"/>
</dbReference>
<dbReference type="EMBL" id="JAHESE010000009">
    <property type="protein sequence ID" value="MBT1708914.1"/>
    <property type="molecule type" value="Genomic_DNA"/>
</dbReference>
<evidence type="ECO:0000256" key="1">
    <source>
        <dbReference type="SAM" id="SignalP"/>
    </source>
</evidence>
<accession>A0AAP2GQ39</accession>
<sequence length="288" mass="32649">MKHYRILLLLVLPALGLLNGCTPETDLDELQYTPKLVVDGSIENGQQPRVVLSHSASYFDNIDSASIRKLMETTAKVTVSDGERQEVLTLKPNEGFFPPYVYEANTLRGEVGKTYTLTIDLKGKRYIATTTIPTPPRLDSIWFELVPGKDSLGYLYGRLSDPPDVVNYYRVFTQRQNIDDRYIPMYQSAVGDQYFNGKRFTFSILRGPDDFTNVVDDLYFSRGETVLIKACSIDRGHFDFWRTLERELYVVGNPFASSGNDILSNIDGDNVLGVWGGYGSTYYRVPIR</sequence>
<dbReference type="InterPro" id="IPR025345">
    <property type="entry name" value="DUF4249"/>
</dbReference>
<name>A0AAP2GQ39_9BACT</name>
<dbReference type="Proteomes" id="UP001319080">
    <property type="component" value="Unassembled WGS sequence"/>
</dbReference>
<evidence type="ECO:0000313" key="3">
    <source>
        <dbReference type="Proteomes" id="UP001319080"/>
    </source>
</evidence>
<keyword evidence="1" id="KW-0732">Signal</keyword>
<reference evidence="2 3" key="1">
    <citation type="submission" date="2021-05" db="EMBL/GenBank/DDBJ databases">
        <title>A Polyphasic approach of four new species of the genus Ohtaekwangia: Ohtaekwangia histidinii sp. nov., Ohtaekwangia cretensis sp. nov., Ohtaekwangia indiensis sp. nov., Ohtaekwangia reichenbachii sp. nov. from diverse environment.</title>
        <authorList>
            <person name="Octaviana S."/>
        </authorList>
    </citation>
    <scope>NUCLEOTIDE SEQUENCE [LARGE SCALE GENOMIC DNA]</scope>
    <source>
        <strain evidence="2 3">PWU5</strain>
    </source>
</reference>
<comment type="caution">
    <text evidence="2">The sequence shown here is derived from an EMBL/GenBank/DDBJ whole genome shotgun (WGS) entry which is preliminary data.</text>
</comment>